<accession>A0ABS4IS56</accession>
<gene>
    <name evidence="1" type="ORF">J2Z66_001956</name>
</gene>
<dbReference type="InterPro" id="IPR011050">
    <property type="entry name" value="Pectin_lyase_fold/virulence"/>
</dbReference>
<reference evidence="1 2" key="1">
    <citation type="submission" date="2021-03" db="EMBL/GenBank/DDBJ databases">
        <title>Genomic Encyclopedia of Type Strains, Phase IV (KMG-IV): sequencing the most valuable type-strain genomes for metagenomic binning, comparative biology and taxonomic classification.</title>
        <authorList>
            <person name="Goeker M."/>
        </authorList>
    </citation>
    <scope>NUCLEOTIDE SEQUENCE [LARGE SCALE GENOMIC DNA]</scope>
    <source>
        <strain evidence="1 2">DSM 26048</strain>
    </source>
</reference>
<sequence length="867" mass="95948">MLGKIKSIFDNANGQYAFPVTVAEAVYVDADTSLKNILDEWKSEMGETFRSYVLELKRWGVKNTSSDFSNKTDAVYNSIGINKALQWASTQGYAEVILPQGTYLIDEENSIVPQKFMSLNLNGSTLRIRNNGFQRYAIVKIANNQIYSRVTNGKIQGDRLTHDYSSGGTHEGGSGIDVFGGVRFISIDNLEIYDCTGDAITVSGTDGQVPLQPLNSSSLWEQGAVSLSDGSMILSPTKIRLKGTIDLSSALIAKNGYFGLYGDGYGGLGSDLTARYFDLIFYKNDKSFLSSINSADFYEEIMIPMGARYASIVLDQPQIPTNITITVRSIENPRNTYIEKCNLHHCRRQGLSLSGKWIYVRDNEIHHIGGNTQTDGTPPMGGIDIEDGYSGNQWIFIDKNYFHSCQNYTIVMKASRNIKITRNKIQGKFGASINSYNTLFSISVGSQQMLVSQNTFMHTAMSFYGETIASDNYFEGCVLNLATEDASRDKDVLIDNCYFYNSTVTLSRTTKYKIRIKGCSFINDSNKAYLGILQTISFNNEPQILSDCIFRGNDTNYVFSPFNNLKSGWIFNNVTFQDITRGVGLPSGSYVGCTFDNVGVITTHDGGSSLTDLTWEFRACKFNMNTDCIQVNAGRYVSLIDSLIVSQGNGFAIQLDSKNVECKIVNCSIRFPNSSNTAEFLQLKPTYMGIQMLLDNNEFSCSDTFKKKLINVFGSSVNTDLEILIRNNMLKNVDLTSNYAGKVTMINNSIDGVTDPYNYVTSITNNKYYKLYQKIYNSGFSSGSNEGWICTLAGYTNNTSWSASTSYTMGSRINYLGHVYQAQNAGTSGSSIPSFPIISGSTVIDSGSITWKEIGLVAAFKSFGTIQ</sequence>
<dbReference type="Gene3D" id="2.160.20.10">
    <property type="entry name" value="Single-stranded right-handed beta-helix, Pectin lyase-like"/>
    <property type="match status" value="1"/>
</dbReference>
<dbReference type="InterPro" id="IPR012334">
    <property type="entry name" value="Pectin_lyas_fold"/>
</dbReference>
<name>A0ABS4IS56_9BACL</name>
<evidence type="ECO:0008006" key="3">
    <source>
        <dbReference type="Google" id="ProtNLM"/>
    </source>
</evidence>
<evidence type="ECO:0000313" key="1">
    <source>
        <dbReference type="EMBL" id="MBP1990358.1"/>
    </source>
</evidence>
<dbReference type="RefSeq" id="WP_209971134.1">
    <property type="nucleotide sequence ID" value="NZ_JAGGLB010000004.1"/>
</dbReference>
<keyword evidence="2" id="KW-1185">Reference proteome</keyword>
<dbReference type="SMART" id="SM00710">
    <property type="entry name" value="PbH1"/>
    <property type="match status" value="9"/>
</dbReference>
<dbReference type="InterPro" id="IPR006626">
    <property type="entry name" value="PbH1"/>
</dbReference>
<organism evidence="1 2">
    <name type="scientific">Paenibacillus eucommiae</name>
    <dbReference type="NCBI Taxonomy" id="1355755"/>
    <lineage>
        <taxon>Bacteria</taxon>
        <taxon>Bacillati</taxon>
        <taxon>Bacillota</taxon>
        <taxon>Bacilli</taxon>
        <taxon>Bacillales</taxon>
        <taxon>Paenibacillaceae</taxon>
        <taxon>Paenibacillus</taxon>
    </lineage>
</organism>
<dbReference type="SUPFAM" id="SSF51126">
    <property type="entry name" value="Pectin lyase-like"/>
    <property type="match status" value="2"/>
</dbReference>
<protein>
    <recommendedName>
        <fullName evidence="3">Right handed beta helix domain-containing protein</fullName>
    </recommendedName>
</protein>
<comment type="caution">
    <text evidence="1">The sequence shown here is derived from an EMBL/GenBank/DDBJ whole genome shotgun (WGS) entry which is preliminary data.</text>
</comment>
<dbReference type="Proteomes" id="UP001519287">
    <property type="component" value="Unassembled WGS sequence"/>
</dbReference>
<proteinExistence type="predicted"/>
<dbReference type="EMBL" id="JAGGLB010000004">
    <property type="protein sequence ID" value="MBP1990358.1"/>
    <property type="molecule type" value="Genomic_DNA"/>
</dbReference>
<evidence type="ECO:0000313" key="2">
    <source>
        <dbReference type="Proteomes" id="UP001519287"/>
    </source>
</evidence>